<proteinExistence type="inferred from homology"/>
<evidence type="ECO:0000256" key="2">
    <source>
        <dbReference type="ARBA" id="ARBA00022723"/>
    </source>
</evidence>
<keyword evidence="1" id="KW-0645">Protease</keyword>
<dbReference type="PROSITE" id="PS00491">
    <property type="entry name" value="PROLINE_PEPTIDASE"/>
    <property type="match status" value="1"/>
</dbReference>
<dbReference type="InterPro" id="IPR029149">
    <property type="entry name" value="Creatin/AminoP/Spt16_N"/>
</dbReference>
<evidence type="ECO:0000313" key="8">
    <source>
        <dbReference type="EMBL" id="HIR66276.1"/>
    </source>
</evidence>
<dbReference type="Gene3D" id="3.90.230.10">
    <property type="entry name" value="Creatinase/methionine aminopeptidase superfamily"/>
    <property type="match status" value="1"/>
</dbReference>
<comment type="similarity">
    <text evidence="5">Belongs to the peptidase M24B family.</text>
</comment>
<reference evidence="8" key="1">
    <citation type="submission" date="2020-10" db="EMBL/GenBank/DDBJ databases">
        <authorList>
            <person name="Gilroy R."/>
        </authorList>
    </citation>
    <scope>NUCLEOTIDE SEQUENCE</scope>
    <source>
        <strain evidence="8">CHK121-14286</strain>
    </source>
</reference>
<dbReference type="AlphaFoldDB" id="A0A9D1J8G0"/>
<feature type="domain" description="Creatinase N-terminal" evidence="7">
    <location>
        <begin position="3"/>
        <end position="128"/>
    </location>
</feature>
<accession>A0A9D1J8G0</accession>
<keyword evidence="3" id="KW-0378">Hydrolase</keyword>
<dbReference type="GO" id="GO:0004177">
    <property type="term" value="F:aminopeptidase activity"/>
    <property type="evidence" value="ECO:0007669"/>
    <property type="project" value="UniProtKB-KW"/>
</dbReference>
<sequence length="355" mass="38937">MKNTDKLFELAQVDAVLVISDKNRMYFTGFASTFGYLVLLKNNKNVFITDPRYFEMAQTLKDDGVEVMQIANGISGMSTVLSILKDNGVKTVGFEDTELTVAEFEGIKTSLSAFQLVPCGQSINFVRAFKDEQEISYIKKAQAATDAAFAQVLKVIKAGMTEKELAVELEYLLAKNGGEGLAFDTIIASGVNSSKPHAHPTDKVIENGDPVTMDFGARYHGYCADMTRTVFVGDPSAELRKIYNVVLMAQCNGITNAYCGMGGRELDSYCREVIKANGYEQYFTHSTGHSLGIDIHEEPRASMLSKDILQANQLITCEPGIYIPNVGGVRIEDLLLITEDGIIDLTSSDKNIIIL</sequence>
<comment type="caution">
    <text evidence="8">The sequence shown here is derived from an EMBL/GenBank/DDBJ whole genome shotgun (WGS) entry which is preliminary data.</text>
</comment>
<dbReference type="GO" id="GO:0046872">
    <property type="term" value="F:metal ion binding"/>
    <property type="evidence" value="ECO:0007669"/>
    <property type="project" value="UniProtKB-KW"/>
</dbReference>
<dbReference type="Pfam" id="PF00557">
    <property type="entry name" value="Peptidase_M24"/>
    <property type="match status" value="1"/>
</dbReference>
<keyword evidence="8" id="KW-0031">Aminopeptidase</keyword>
<dbReference type="EMBL" id="DVHL01000044">
    <property type="protein sequence ID" value="HIR66276.1"/>
    <property type="molecule type" value="Genomic_DNA"/>
</dbReference>
<dbReference type="SUPFAM" id="SSF53092">
    <property type="entry name" value="Creatinase/prolidase N-terminal domain"/>
    <property type="match status" value="1"/>
</dbReference>
<keyword evidence="2 5" id="KW-0479">Metal-binding</keyword>
<reference evidence="8" key="2">
    <citation type="journal article" date="2021" name="PeerJ">
        <title>Extensive microbial diversity within the chicken gut microbiome revealed by metagenomics and culture.</title>
        <authorList>
            <person name="Gilroy R."/>
            <person name="Ravi A."/>
            <person name="Getino M."/>
            <person name="Pursley I."/>
            <person name="Horton D.L."/>
            <person name="Alikhan N.F."/>
            <person name="Baker D."/>
            <person name="Gharbi K."/>
            <person name="Hall N."/>
            <person name="Watson M."/>
            <person name="Adriaenssens E.M."/>
            <person name="Foster-Nyarko E."/>
            <person name="Jarju S."/>
            <person name="Secka A."/>
            <person name="Antonio M."/>
            <person name="Oren A."/>
            <person name="Chaudhuri R.R."/>
            <person name="La Ragione R."/>
            <person name="Hildebrand F."/>
            <person name="Pallen M.J."/>
        </authorList>
    </citation>
    <scope>NUCLEOTIDE SEQUENCE</scope>
    <source>
        <strain evidence="8">CHK121-14286</strain>
    </source>
</reference>
<name>A0A9D1J8G0_9BACT</name>
<dbReference type="PANTHER" id="PTHR46112:SF3">
    <property type="entry name" value="AMINOPEPTIDASE YPDF"/>
    <property type="match status" value="1"/>
</dbReference>
<dbReference type="PANTHER" id="PTHR46112">
    <property type="entry name" value="AMINOPEPTIDASE"/>
    <property type="match status" value="1"/>
</dbReference>
<protein>
    <submittedName>
        <fullName evidence="8">Aminopeptidase P family protein</fullName>
    </submittedName>
</protein>
<dbReference type="CDD" id="cd01092">
    <property type="entry name" value="APP-like"/>
    <property type="match status" value="1"/>
</dbReference>
<evidence type="ECO:0000259" key="6">
    <source>
        <dbReference type="Pfam" id="PF00557"/>
    </source>
</evidence>
<evidence type="ECO:0000259" key="7">
    <source>
        <dbReference type="Pfam" id="PF01321"/>
    </source>
</evidence>
<evidence type="ECO:0000256" key="5">
    <source>
        <dbReference type="RuleBase" id="RU000590"/>
    </source>
</evidence>
<dbReference type="InterPro" id="IPR000994">
    <property type="entry name" value="Pept_M24"/>
</dbReference>
<dbReference type="InterPro" id="IPR000587">
    <property type="entry name" value="Creatinase_N"/>
</dbReference>
<evidence type="ECO:0000313" key="9">
    <source>
        <dbReference type="Proteomes" id="UP000824200"/>
    </source>
</evidence>
<organism evidence="8 9">
    <name type="scientific">Candidatus Fimimonas gallinarum</name>
    <dbReference type="NCBI Taxonomy" id="2840821"/>
    <lineage>
        <taxon>Bacteria</taxon>
        <taxon>Pseudomonadati</taxon>
        <taxon>Myxococcota</taxon>
        <taxon>Myxococcia</taxon>
        <taxon>Myxococcales</taxon>
        <taxon>Cystobacterineae</taxon>
        <taxon>Myxococcaceae</taxon>
        <taxon>Myxococcaceae incertae sedis</taxon>
        <taxon>Candidatus Fimimonas</taxon>
    </lineage>
</organism>
<dbReference type="InterPro" id="IPR001131">
    <property type="entry name" value="Peptidase_M24B_aminopep-P_CS"/>
</dbReference>
<dbReference type="Proteomes" id="UP000824200">
    <property type="component" value="Unassembled WGS sequence"/>
</dbReference>
<dbReference type="InterPro" id="IPR050659">
    <property type="entry name" value="Peptidase_M24B"/>
</dbReference>
<dbReference type="SUPFAM" id="SSF55920">
    <property type="entry name" value="Creatinase/aminopeptidase"/>
    <property type="match status" value="1"/>
</dbReference>
<dbReference type="GO" id="GO:0006508">
    <property type="term" value="P:proteolysis"/>
    <property type="evidence" value="ECO:0007669"/>
    <property type="project" value="UniProtKB-KW"/>
</dbReference>
<dbReference type="InterPro" id="IPR036005">
    <property type="entry name" value="Creatinase/aminopeptidase-like"/>
</dbReference>
<dbReference type="Pfam" id="PF01321">
    <property type="entry name" value="Creatinase_N"/>
    <property type="match status" value="1"/>
</dbReference>
<keyword evidence="4" id="KW-0482">Metalloprotease</keyword>
<dbReference type="Gene3D" id="3.40.350.10">
    <property type="entry name" value="Creatinase/prolidase N-terminal domain"/>
    <property type="match status" value="1"/>
</dbReference>
<gene>
    <name evidence="8" type="ORF">IAC95_05305</name>
</gene>
<evidence type="ECO:0000256" key="3">
    <source>
        <dbReference type="ARBA" id="ARBA00022801"/>
    </source>
</evidence>
<dbReference type="GO" id="GO:0008237">
    <property type="term" value="F:metallopeptidase activity"/>
    <property type="evidence" value="ECO:0007669"/>
    <property type="project" value="UniProtKB-KW"/>
</dbReference>
<evidence type="ECO:0000256" key="4">
    <source>
        <dbReference type="ARBA" id="ARBA00023049"/>
    </source>
</evidence>
<feature type="domain" description="Peptidase M24" evidence="6">
    <location>
        <begin position="137"/>
        <end position="339"/>
    </location>
</feature>
<evidence type="ECO:0000256" key="1">
    <source>
        <dbReference type="ARBA" id="ARBA00022670"/>
    </source>
</evidence>